<dbReference type="InterPro" id="IPR056597">
    <property type="entry name" value="ARM_LRRK2"/>
</dbReference>
<dbReference type="InterPro" id="IPR000210">
    <property type="entry name" value="BTB/POZ_dom"/>
</dbReference>
<evidence type="ECO:0000313" key="4">
    <source>
        <dbReference type="EMBL" id="KAJ5076165.1"/>
    </source>
</evidence>
<gene>
    <name evidence="4" type="ORF">M0811_07029</name>
</gene>
<keyword evidence="1" id="KW-0677">Repeat</keyword>
<name>A0A9Q0LP90_ANAIG</name>
<dbReference type="PROSITE" id="PS50097">
    <property type="entry name" value="BTB"/>
    <property type="match status" value="1"/>
</dbReference>
<evidence type="ECO:0000259" key="3">
    <source>
        <dbReference type="PROSITE" id="PS50097"/>
    </source>
</evidence>
<comment type="caution">
    <text evidence="4">The sequence shown here is derived from an EMBL/GenBank/DDBJ whole genome shotgun (WGS) entry which is preliminary data.</text>
</comment>
<sequence>MQIEYDSTLNLLAKFSNDQETVKDILPSLKEAVFKQKKNLNFSQQQNTIKIILEIMNNFRDDKNIQKDGFLILSFIEFNQENQNEVRRLNGIEIIINSMKKFRDKKNIQADGCRALAFIVFNNEENQNEVRRLNGIEIIINSMKKFRDKKNIQANGCRALASIVFNNEENQNEIRRLKGIKIIINSMKKFRDKKNIQMYGSATLFHCSCSNEENQMEIKLSKGVETLIETMENFPNDIRIQKFGTWIILNVSLQDENQISLIKNKGFEALKQLENYYPNLNNNPNSSPQFETFRKRFNIFNQEKLKEKSNDILQFDTRIFQPTNFKLLTQEEKGKQIKQISSSNRFKNFLYYDGELFQEPNSEIDEQNSKPEKIQIENIQKVSVGYQHEAILTEEGDVFAKGKEINRENPNEFINISSLIEYPNDRTMKDVVCSRNSIYLLTSNKNVYGIGSNEFGQLGFDYLKLKKTEKPILMMENVSKIFSGTSSEHVFLLNSNQELFGCGANNFGQLGLRVTEIPNISKPLKIRNIPKGKIIDIQCGVFHSIMLIEDENDEKRRLYSCGSYQCNGLGKKNQDAREFTEIKSPLFDDDDDNTILDFSVAKYQTLILTSNAKLISFGDNINNSLRTKIQSETQLVPIGIEIRELLYDISNYHVFCGVNNSFIYSSYFSSLEHDLVQLLKRKEFCDISFITQDREIISAHKLILKWRIGPHQIEKLQTIISQKSSQESNQIFEMIYGNHNIESQKLKKEMEDIFHLYNPISLNLGEMYSTENEKDFFIIRNENEISFDKLILIARSELYRGMFLSVTNDTSNKVTDYSELSNESFEILKYWMYTNSIKEEIQITQEIIEEIEIAIDYFQLNEKNPNLFDLLNELYEEEIK</sequence>
<evidence type="ECO:0000256" key="1">
    <source>
        <dbReference type="ARBA" id="ARBA00022737"/>
    </source>
</evidence>
<dbReference type="Pfam" id="PF00415">
    <property type="entry name" value="RCC1"/>
    <property type="match status" value="1"/>
</dbReference>
<dbReference type="PANTHER" id="PTHR22895:SF0">
    <property type="entry name" value="ARMADILLO REPEAT-CONTAINING PROTEIN 6"/>
    <property type="match status" value="1"/>
</dbReference>
<dbReference type="AlphaFoldDB" id="A0A9Q0LP90"/>
<dbReference type="InterPro" id="IPR011333">
    <property type="entry name" value="SKP1/BTB/POZ_sf"/>
</dbReference>
<dbReference type="Gene3D" id="1.25.10.10">
    <property type="entry name" value="Leucine-rich Repeat Variant"/>
    <property type="match status" value="2"/>
</dbReference>
<dbReference type="SUPFAM" id="SSF54695">
    <property type="entry name" value="POZ domain"/>
    <property type="match status" value="1"/>
</dbReference>
<dbReference type="InterPro" id="IPR016024">
    <property type="entry name" value="ARM-type_fold"/>
</dbReference>
<dbReference type="SUPFAM" id="SSF48371">
    <property type="entry name" value="ARM repeat"/>
    <property type="match status" value="1"/>
</dbReference>
<organism evidence="4 5">
    <name type="scientific">Anaeramoeba ignava</name>
    <name type="common">Anaerobic marine amoeba</name>
    <dbReference type="NCBI Taxonomy" id="1746090"/>
    <lineage>
        <taxon>Eukaryota</taxon>
        <taxon>Metamonada</taxon>
        <taxon>Anaeramoebidae</taxon>
        <taxon>Anaeramoeba</taxon>
    </lineage>
</organism>
<dbReference type="EMBL" id="JAPDFW010000063">
    <property type="protein sequence ID" value="KAJ5076165.1"/>
    <property type="molecule type" value="Genomic_DNA"/>
</dbReference>
<dbReference type="Pfam" id="PF23744">
    <property type="entry name" value="ARM_LRRK2"/>
    <property type="match status" value="1"/>
</dbReference>
<dbReference type="InterPro" id="IPR009091">
    <property type="entry name" value="RCC1/BLIP-II"/>
</dbReference>
<reference evidence="4" key="1">
    <citation type="submission" date="2022-10" db="EMBL/GenBank/DDBJ databases">
        <title>Novel sulphate-reducing endosymbionts in the free-living metamonad Anaeramoeba.</title>
        <authorList>
            <person name="Jerlstrom-Hultqvist J."/>
            <person name="Cepicka I."/>
            <person name="Gallot-Lavallee L."/>
            <person name="Salas-Leiva D."/>
            <person name="Curtis B.A."/>
            <person name="Zahonova K."/>
            <person name="Pipaliya S."/>
            <person name="Dacks J."/>
            <person name="Roger A.J."/>
        </authorList>
    </citation>
    <scope>NUCLEOTIDE SEQUENCE</scope>
    <source>
        <strain evidence="4">BMAN</strain>
    </source>
</reference>
<feature type="domain" description="BTB" evidence="3">
    <location>
        <begin position="774"/>
        <end position="841"/>
    </location>
</feature>
<dbReference type="Gene3D" id="3.30.710.10">
    <property type="entry name" value="Potassium Channel Kv1.1, Chain A"/>
    <property type="match status" value="2"/>
</dbReference>
<proteinExistence type="predicted"/>
<dbReference type="InterPro" id="IPR011989">
    <property type="entry name" value="ARM-like"/>
</dbReference>
<dbReference type="Gene3D" id="2.130.10.30">
    <property type="entry name" value="Regulator of chromosome condensation 1/beta-lactamase-inhibitor protein II"/>
    <property type="match status" value="1"/>
</dbReference>
<dbReference type="PROSITE" id="PS50012">
    <property type="entry name" value="RCC1_3"/>
    <property type="match status" value="1"/>
</dbReference>
<dbReference type="Proteomes" id="UP001149090">
    <property type="component" value="Unassembled WGS sequence"/>
</dbReference>
<protein>
    <submittedName>
        <fullName evidence="4">Protein aardvark</fullName>
    </submittedName>
</protein>
<evidence type="ECO:0000256" key="2">
    <source>
        <dbReference type="PROSITE-ProRule" id="PRU00235"/>
    </source>
</evidence>
<dbReference type="PANTHER" id="PTHR22895">
    <property type="entry name" value="ARMADILLO REPEAT-CONTAINING PROTEIN 6"/>
    <property type="match status" value="1"/>
</dbReference>
<accession>A0A9Q0LP90</accession>
<dbReference type="InterPro" id="IPR000408">
    <property type="entry name" value="Reg_chr_condens"/>
</dbReference>
<dbReference type="Pfam" id="PF00651">
    <property type="entry name" value="BTB"/>
    <property type="match status" value="1"/>
</dbReference>
<evidence type="ECO:0000313" key="5">
    <source>
        <dbReference type="Proteomes" id="UP001149090"/>
    </source>
</evidence>
<dbReference type="SMART" id="SM00185">
    <property type="entry name" value="ARM"/>
    <property type="match status" value="4"/>
</dbReference>
<dbReference type="SUPFAM" id="SSF50985">
    <property type="entry name" value="RCC1/BLIP-II"/>
    <property type="match status" value="1"/>
</dbReference>
<dbReference type="InterPro" id="IPR000225">
    <property type="entry name" value="Armadillo"/>
</dbReference>
<dbReference type="OrthoDB" id="10256179at2759"/>
<keyword evidence="5" id="KW-1185">Reference proteome</keyword>
<feature type="repeat" description="RCC1" evidence="2">
    <location>
        <begin position="497"/>
        <end position="550"/>
    </location>
</feature>